<protein>
    <recommendedName>
        <fullName evidence="9">Gonadotropin subunit beta-2</fullName>
    </recommendedName>
    <alternativeName>
        <fullName evidence="10">GTH-II-beta</fullName>
    </alternativeName>
    <alternativeName>
        <fullName evidence="11">Gonadotropin beta-II chain</fullName>
    </alternativeName>
</protein>
<evidence type="ECO:0000256" key="6">
    <source>
        <dbReference type="ARBA" id="ARBA00022702"/>
    </source>
</evidence>
<evidence type="ECO:0000256" key="4">
    <source>
        <dbReference type="ARBA" id="ARBA00011870"/>
    </source>
</evidence>
<feature type="domain" description="Glycoprotein hormone subunit beta" evidence="13">
    <location>
        <begin position="42"/>
        <end position="144"/>
    </location>
</feature>
<dbReference type="SUPFAM" id="SSF57501">
    <property type="entry name" value="Cystine-knot cytokines"/>
    <property type="match status" value="1"/>
</dbReference>
<dbReference type="PANTHER" id="PTHR11515:SF11">
    <property type="entry name" value="LUTROPIN SUBUNIT BETA"/>
    <property type="match status" value="1"/>
</dbReference>
<evidence type="ECO:0000256" key="2">
    <source>
        <dbReference type="ARBA" id="ARBA00004613"/>
    </source>
</evidence>
<keyword evidence="8" id="KW-0325">Glycoprotein</keyword>
<evidence type="ECO:0000313" key="14">
    <source>
        <dbReference type="Ensembl" id="ENSORLP00020030614.1"/>
    </source>
</evidence>
<comment type="subunit">
    <text evidence="4">Heterodimer of an alpha and a beta chain.</text>
</comment>
<organism evidence="14 15">
    <name type="scientific">Oryzias latipes</name>
    <name type="common">Japanese rice fish</name>
    <name type="synonym">Japanese killifish</name>
    <dbReference type="NCBI Taxonomy" id="8090"/>
    <lineage>
        <taxon>Eukaryota</taxon>
        <taxon>Metazoa</taxon>
        <taxon>Chordata</taxon>
        <taxon>Craniata</taxon>
        <taxon>Vertebrata</taxon>
        <taxon>Euteleostomi</taxon>
        <taxon>Actinopterygii</taxon>
        <taxon>Neopterygii</taxon>
        <taxon>Teleostei</taxon>
        <taxon>Neoteleostei</taxon>
        <taxon>Acanthomorphata</taxon>
        <taxon>Ovalentaria</taxon>
        <taxon>Atherinomorphae</taxon>
        <taxon>Beloniformes</taxon>
        <taxon>Adrianichthyidae</taxon>
        <taxon>Oryziinae</taxon>
        <taxon>Oryzias</taxon>
    </lineage>
</organism>
<dbReference type="GO" id="GO:0010817">
    <property type="term" value="P:regulation of hormone levels"/>
    <property type="evidence" value="ECO:0007669"/>
    <property type="project" value="UniProtKB-ARBA"/>
</dbReference>
<reference evidence="14 15" key="2">
    <citation type="submission" date="2017-04" db="EMBL/GenBank/DDBJ databases">
        <title>CpG methylation of centromeres and impact of large insertions on vertebrate speciation.</title>
        <authorList>
            <person name="Ichikawa K."/>
            <person name="Yoshimura J."/>
            <person name="Morishita S."/>
        </authorList>
    </citation>
    <scope>NUCLEOTIDE SEQUENCE</scope>
    <source>
        <strain evidence="14 15">HNI</strain>
    </source>
</reference>
<dbReference type="SMART" id="SM00068">
    <property type="entry name" value="GHB"/>
    <property type="match status" value="1"/>
</dbReference>
<dbReference type="InterPro" id="IPR018245">
    <property type="entry name" value="Gonadotropin_bsu_CS"/>
</dbReference>
<dbReference type="CDD" id="cd00069">
    <property type="entry name" value="GHB_like"/>
    <property type="match status" value="1"/>
</dbReference>
<evidence type="ECO:0000256" key="10">
    <source>
        <dbReference type="ARBA" id="ARBA00077521"/>
    </source>
</evidence>
<keyword evidence="5" id="KW-0964">Secreted</keyword>
<dbReference type="InterPro" id="IPR029034">
    <property type="entry name" value="Cystine-knot_cytokine"/>
</dbReference>
<evidence type="ECO:0000256" key="9">
    <source>
        <dbReference type="ARBA" id="ARBA00069434"/>
    </source>
</evidence>
<evidence type="ECO:0000259" key="13">
    <source>
        <dbReference type="Pfam" id="PF00007"/>
    </source>
</evidence>
<dbReference type="FunFam" id="2.10.90.10:FF:000007">
    <property type="entry name" value="Luteinizing hormone beta subunit"/>
    <property type="match status" value="1"/>
</dbReference>
<dbReference type="GO" id="GO:0005576">
    <property type="term" value="C:extracellular region"/>
    <property type="evidence" value="ECO:0007669"/>
    <property type="project" value="UniProtKB-SubCell"/>
</dbReference>
<dbReference type="AlphaFoldDB" id="A0A3P9MCP9"/>
<evidence type="ECO:0000256" key="12">
    <source>
        <dbReference type="RuleBase" id="RU004069"/>
    </source>
</evidence>
<sequence>MQIHERMISRVSRVMFLLMLSFILGTSTFLWSLAPAAAFQLPYCQPVKQKLSLQKEGCSGCHTVETTVCSGHCLTKDPLMKIRSIQYQNVCTYRDFYYKTFELPDCLPGVDPSVTYPVALSCHCGACIMNASDCTFESLPPDFCVKHDSFYY</sequence>
<proteinExistence type="inferred from homology"/>
<name>A0A3P9MCP9_ORYLA</name>
<evidence type="ECO:0000256" key="1">
    <source>
        <dbReference type="ARBA" id="ARBA00003920"/>
    </source>
</evidence>
<dbReference type="GO" id="GO:0005179">
    <property type="term" value="F:hormone activity"/>
    <property type="evidence" value="ECO:0007669"/>
    <property type="project" value="UniProtKB-KW"/>
</dbReference>
<comment type="function">
    <text evidence="1">Involved in gametogenesis and steroidogenesis.</text>
</comment>
<evidence type="ECO:0000256" key="8">
    <source>
        <dbReference type="ARBA" id="ARBA00023180"/>
    </source>
</evidence>
<evidence type="ECO:0000256" key="3">
    <source>
        <dbReference type="ARBA" id="ARBA00006552"/>
    </source>
</evidence>
<dbReference type="InterPro" id="IPR006208">
    <property type="entry name" value="Glyco_hormone_CN"/>
</dbReference>
<dbReference type="PROSITE" id="PS00689">
    <property type="entry name" value="GLYCO_HORMONE_BETA_2"/>
    <property type="match status" value="1"/>
</dbReference>
<dbReference type="Proteomes" id="UP000265180">
    <property type="component" value="Chromosome 15"/>
</dbReference>
<reference evidence="14" key="4">
    <citation type="submission" date="2025-09" db="UniProtKB">
        <authorList>
            <consortium name="Ensembl"/>
        </authorList>
    </citation>
    <scope>IDENTIFICATION</scope>
    <source>
        <strain evidence="14">HNI</strain>
    </source>
</reference>
<comment type="subcellular location">
    <subcellularLocation>
        <location evidence="2 12">Secreted</location>
    </subcellularLocation>
</comment>
<reference key="1">
    <citation type="journal article" date="2007" name="Nature">
        <title>The medaka draft genome and insights into vertebrate genome evolution.</title>
        <authorList>
            <person name="Kasahara M."/>
            <person name="Naruse K."/>
            <person name="Sasaki S."/>
            <person name="Nakatani Y."/>
            <person name="Qu W."/>
            <person name="Ahsan B."/>
            <person name="Yamada T."/>
            <person name="Nagayasu Y."/>
            <person name="Doi K."/>
            <person name="Kasai Y."/>
            <person name="Jindo T."/>
            <person name="Kobayashi D."/>
            <person name="Shimada A."/>
            <person name="Toyoda A."/>
            <person name="Kuroki Y."/>
            <person name="Fujiyama A."/>
            <person name="Sasaki T."/>
            <person name="Shimizu A."/>
            <person name="Asakawa S."/>
            <person name="Shimizu N."/>
            <person name="Hashimoto S."/>
            <person name="Yang J."/>
            <person name="Lee Y."/>
            <person name="Matsushima K."/>
            <person name="Sugano S."/>
            <person name="Sakaizumi M."/>
            <person name="Narita T."/>
            <person name="Ohishi K."/>
            <person name="Haga S."/>
            <person name="Ohta F."/>
            <person name="Nomoto H."/>
            <person name="Nogata K."/>
            <person name="Morishita T."/>
            <person name="Endo T."/>
            <person name="Shin-I T."/>
            <person name="Takeda H."/>
            <person name="Morishita S."/>
            <person name="Kohara Y."/>
        </authorList>
    </citation>
    <scope>NUCLEOTIDE SEQUENCE [LARGE SCALE GENOMIC DNA]</scope>
    <source>
        <strain>Hd-rR</strain>
    </source>
</reference>
<dbReference type="InterPro" id="IPR001545">
    <property type="entry name" value="Gonadotropin_bsu"/>
</dbReference>
<dbReference type="PROSITE" id="PS00261">
    <property type="entry name" value="GLYCO_HORMONE_BETA_1"/>
    <property type="match status" value="1"/>
</dbReference>
<keyword evidence="7" id="KW-1015">Disulfide bond</keyword>
<evidence type="ECO:0000256" key="5">
    <source>
        <dbReference type="ARBA" id="ARBA00022525"/>
    </source>
</evidence>
<dbReference type="PANTHER" id="PTHR11515">
    <property type="entry name" value="GLYCOPROTEIN HORMONE BETA CHAIN"/>
    <property type="match status" value="1"/>
</dbReference>
<accession>A0A3P9MCP9</accession>
<evidence type="ECO:0000313" key="15">
    <source>
        <dbReference type="Proteomes" id="UP000265180"/>
    </source>
</evidence>
<dbReference type="Ensembl" id="ENSORLT00020021885.1">
    <property type="protein sequence ID" value="ENSORLP00020030614.1"/>
    <property type="gene ID" value="ENSORLG00020015189.1"/>
</dbReference>
<keyword evidence="6 12" id="KW-0372">Hormone</keyword>
<reference evidence="14" key="3">
    <citation type="submission" date="2025-08" db="UniProtKB">
        <authorList>
            <consortium name="Ensembl"/>
        </authorList>
    </citation>
    <scope>IDENTIFICATION</scope>
    <source>
        <strain evidence="14">HNI</strain>
    </source>
</reference>
<evidence type="ECO:0000256" key="11">
    <source>
        <dbReference type="ARBA" id="ARBA00081883"/>
    </source>
</evidence>
<evidence type="ECO:0000256" key="7">
    <source>
        <dbReference type="ARBA" id="ARBA00023157"/>
    </source>
</evidence>
<comment type="similarity">
    <text evidence="3 12">Belongs to the glycoprotein hormones subunit beta family.</text>
</comment>
<dbReference type="Gene3D" id="2.10.90.10">
    <property type="entry name" value="Cystine-knot cytokines"/>
    <property type="match status" value="1"/>
</dbReference>
<dbReference type="Pfam" id="PF00007">
    <property type="entry name" value="Cys_knot"/>
    <property type="match status" value="1"/>
</dbReference>